<dbReference type="Proteomes" id="UP001227543">
    <property type="component" value="Unassembled WGS sequence"/>
</dbReference>
<evidence type="ECO:0000313" key="2">
    <source>
        <dbReference type="EMBL" id="KAK1493289.1"/>
    </source>
</evidence>
<proteinExistence type="predicted"/>
<comment type="caution">
    <text evidence="2">The sequence shown here is derived from an EMBL/GenBank/DDBJ whole genome shotgun (WGS) entry which is preliminary data.</text>
</comment>
<feature type="chain" id="PRO_5047524492" description="Secreted protein" evidence="1">
    <location>
        <begin position="33"/>
        <end position="98"/>
    </location>
</feature>
<name>A0ABQ9R378_9PEZI</name>
<reference evidence="2 3" key="1">
    <citation type="submission" date="2016-10" db="EMBL/GenBank/DDBJ databases">
        <title>The genome sequence of Colletotrichum fioriniae PJ7.</title>
        <authorList>
            <person name="Baroncelli R."/>
        </authorList>
    </citation>
    <scope>NUCLEOTIDE SEQUENCE [LARGE SCALE GENOMIC DNA]</scope>
    <source>
        <strain evidence="2 3">Tom-12</strain>
    </source>
</reference>
<dbReference type="GeneID" id="85409690"/>
<gene>
    <name evidence="2" type="ORF">CTAM01_09433</name>
</gene>
<dbReference type="EMBL" id="MLFU01000037">
    <property type="protein sequence ID" value="KAK1493289.1"/>
    <property type="molecule type" value="Genomic_DNA"/>
</dbReference>
<keyword evidence="1" id="KW-0732">Signal</keyword>
<dbReference type="RefSeq" id="XP_060379908.1">
    <property type="nucleotide sequence ID" value="XM_060525452.1"/>
</dbReference>
<evidence type="ECO:0000256" key="1">
    <source>
        <dbReference type="SAM" id="SignalP"/>
    </source>
</evidence>
<keyword evidence="3" id="KW-1185">Reference proteome</keyword>
<sequence length="98" mass="10554">MCPYGPVLSRLPFPLSCHVTMCLLALLHLVVPCSVSVSSEYSVVSDEIKSPTILSPGSGGEEGRGRFQCVMATAVRVPYCLSYSSISLWLYCPRGCHG</sequence>
<evidence type="ECO:0000313" key="3">
    <source>
        <dbReference type="Proteomes" id="UP001227543"/>
    </source>
</evidence>
<feature type="signal peptide" evidence="1">
    <location>
        <begin position="1"/>
        <end position="32"/>
    </location>
</feature>
<organism evidence="2 3">
    <name type="scientific">Colletotrichum tamarilloi</name>
    <dbReference type="NCBI Taxonomy" id="1209934"/>
    <lineage>
        <taxon>Eukaryota</taxon>
        <taxon>Fungi</taxon>
        <taxon>Dikarya</taxon>
        <taxon>Ascomycota</taxon>
        <taxon>Pezizomycotina</taxon>
        <taxon>Sordariomycetes</taxon>
        <taxon>Hypocreomycetidae</taxon>
        <taxon>Glomerellales</taxon>
        <taxon>Glomerellaceae</taxon>
        <taxon>Colletotrichum</taxon>
        <taxon>Colletotrichum acutatum species complex</taxon>
    </lineage>
</organism>
<protein>
    <recommendedName>
        <fullName evidence="4">Secreted protein</fullName>
    </recommendedName>
</protein>
<evidence type="ECO:0008006" key="4">
    <source>
        <dbReference type="Google" id="ProtNLM"/>
    </source>
</evidence>
<accession>A0ABQ9R378</accession>